<keyword evidence="2" id="KW-1185">Reference proteome</keyword>
<dbReference type="EMBL" id="JASATX010000001">
    <property type="protein sequence ID" value="MDI2098106.1"/>
    <property type="molecule type" value="Genomic_DNA"/>
</dbReference>
<sequence>MAISGDLEQLFALQNTLTRNSGTVEELTTSIRNELNNVRWEGPAADRFRATWTGEFEPGLRRLREAIDDAAAEVSRRREALAQAGN</sequence>
<reference evidence="1 2" key="1">
    <citation type="submission" date="2023-04" db="EMBL/GenBank/DDBJ databases">
        <title>Klugiella caeni sp. nov. isolated from the sludge of biochemical tank.</title>
        <authorList>
            <person name="Geng K."/>
        </authorList>
    </citation>
    <scope>NUCLEOTIDE SEQUENCE [LARGE SCALE GENOMIC DNA]</scope>
    <source>
        <strain evidence="1 2">YN-L-19</strain>
    </source>
</reference>
<dbReference type="InterPro" id="IPR036689">
    <property type="entry name" value="ESAT-6-like_sf"/>
</dbReference>
<dbReference type="AlphaFoldDB" id="A0AAW6T2S1"/>
<name>A0AAW6T2S1_9MICO</name>
<dbReference type="Proteomes" id="UP001321506">
    <property type="component" value="Unassembled WGS sequence"/>
</dbReference>
<accession>A0AAW6T2S1</accession>
<proteinExistence type="predicted"/>
<organism evidence="1 2">
    <name type="scientific">Ruicaihuangia caeni</name>
    <dbReference type="NCBI Taxonomy" id="3042517"/>
    <lineage>
        <taxon>Bacteria</taxon>
        <taxon>Bacillati</taxon>
        <taxon>Actinomycetota</taxon>
        <taxon>Actinomycetes</taxon>
        <taxon>Micrococcales</taxon>
        <taxon>Microbacteriaceae</taxon>
        <taxon>Ruicaihuangia</taxon>
    </lineage>
</organism>
<dbReference type="SUPFAM" id="SSF140453">
    <property type="entry name" value="EsxAB dimer-like"/>
    <property type="match status" value="1"/>
</dbReference>
<protein>
    <submittedName>
        <fullName evidence="1">WXG100 family type VII secretion target</fullName>
    </submittedName>
</protein>
<evidence type="ECO:0000313" key="2">
    <source>
        <dbReference type="Proteomes" id="UP001321506"/>
    </source>
</evidence>
<dbReference type="RefSeq" id="WP_281487867.1">
    <property type="nucleotide sequence ID" value="NZ_CP159582.1"/>
</dbReference>
<evidence type="ECO:0000313" key="1">
    <source>
        <dbReference type="EMBL" id="MDI2098106.1"/>
    </source>
</evidence>
<comment type="caution">
    <text evidence="1">The sequence shown here is derived from an EMBL/GenBank/DDBJ whole genome shotgun (WGS) entry which is preliminary data.</text>
</comment>
<gene>
    <name evidence="1" type="ORF">QF206_03895</name>
</gene>
<dbReference type="Gene3D" id="1.10.287.1060">
    <property type="entry name" value="ESAT-6-like"/>
    <property type="match status" value="1"/>
</dbReference>